<dbReference type="InterPro" id="IPR044974">
    <property type="entry name" value="Disease_R_plants"/>
</dbReference>
<dbReference type="SUPFAM" id="SSF52200">
    <property type="entry name" value="Toll/Interleukin receptor TIR domain"/>
    <property type="match status" value="2"/>
</dbReference>
<dbReference type="InterPro" id="IPR000157">
    <property type="entry name" value="TIR_dom"/>
</dbReference>
<feature type="domain" description="TIR" evidence="5">
    <location>
        <begin position="1379"/>
        <end position="1544"/>
    </location>
</feature>
<dbReference type="SUPFAM" id="SSF52058">
    <property type="entry name" value="L domain-like"/>
    <property type="match status" value="1"/>
</dbReference>
<dbReference type="InterPro" id="IPR027417">
    <property type="entry name" value="P-loop_NTPase"/>
</dbReference>
<dbReference type="SUPFAM" id="SSF46785">
    <property type="entry name" value="Winged helix' DNA-binding domain"/>
    <property type="match status" value="1"/>
</dbReference>
<evidence type="ECO:0000259" key="5">
    <source>
        <dbReference type="PROSITE" id="PS50104"/>
    </source>
</evidence>
<dbReference type="InterPro" id="IPR055414">
    <property type="entry name" value="LRR_R13L4/SHOC2-like"/>
</dbReference>
<dbReference type="InterPro" id="IPR032675">
    <property type="entry name" value="LRR_dom_sf"/>
</dbReference>
<dbReference type="PANTHER" id="PTHR11017">
    <property type="entry name" value="LEUCINE-RICH REPEAT-CONTAINING PROTEIN"/>
    <property type="match status" value="1"/>
</dbReference>
<evidence type="ECO:0000256" key="4">
    <source>
        <dbReference type="SAM" id="Phobius"/>
    </source>
</evidence>
<dbReference type="GO" id="GO:0006952">
    <property type="term" value="P:defense response"/>
    <property type="evidence" value="ECO:0007669"/>
    <property type="project" value="UniProtKB-KW"/>
</dbReference>
<keyword evidence="1" id="KW-0433">Leucine-rich repeat</keyword>
<dbReference type="Gene3D" id="3.40.50.10140">
    <property type="entry name" value="Toll/interleukin-1 receptor homology (TIR) domain"/>
    <property type="match status" value="2"/>
</dbReference>
<dbReference type="PROSITE" id="PS50104">
    <property type="entry name" value="TIR"/>
    <property type="match status" value="2"/>
</dbReference>
<dbReference type="Pfam" id="PF23598">
    <property type="entry name" value="LRR_14"/>
    <property type="match status" value="1"/>
</dbReference>
<evidence type="ECO:0000256" key="3">
    <source>
        <dbReference type="ARBA" id="ARBA00022821"/>
    </source>
</evidence>
<name>A0A1J3CUJ9_NOCCA</name>
<keyword evidence="4" id="KW-1133">Transmembrane helix</keyword>
<dbReference type="PRINTS" id="PR00364">
    <property type="entry name" value="DISEASERSIST"/>
</dbReference>
<evidence type="ECO:0000313" key="6">
    <source>
        <dbReference type="EMBL" id="JAU11523.1"/>
    </source>
</evidence>
<protein>
    <submittedName>
        <fullName evidence="6">Disease resistance protein RRS1</fullName>
    </submittedName>
</protein>
<dbReference type="Pfam" id="PF23282">
    <property type="entry name" value="WHD_ROQ1"/>
    <property type="match status" value="1"/>
</dbReference>
<dbReference type="InterPro" id="IPR002182">
    <property type="entry name" value="NB-ARC"/>
</dbReference>
<reference evidence="6" key="1">
    <citation type="submission" date="2016-07" db="EMBL/GenBank/DDBJ databases">
        <title>De novo transcriptome assembly of four accessions of the metal hyperaccumulator plant Noccaea caerulescens.</title>
        <authorList>
            <person name="Blande D."/>
            <person name="Halimaa P."/>
            <person name="Tervahauta A.I."/>
            <person name="Aarts M.G."/>
            <person name="Karenlampi S.O."/>
        </authorList>
    </citation>
    <scope>NUCLEOTIDE SEQUENCE</scope>
</reference>
<dbReference type="Pfam" id="PF00931">
    <property type="entry name" value="NB-ARC"/>
    <property type="match status" value="1"/>
</dbReference>
<keyword evidence="3" id="KW-0611">Plant defense</keyword>
<keyword evidence="4" id="KW-0812">Transmembrane</keyword>
<dbReference type="Pfam" id="PF01582">
    <property type="entry name" value="TIR"/>
    <property type="match status" value="2"/>
</dbReference>
<dbReference type="InterPro" id="IPR042197">
    <property type="entry name" value="Apaf_helical"/>
</dbReference>
<dbReference type="GO" id="GO:0051707">
    <property type="term" value="P:response to other organism"/>
    <property type="evidence" value="ECO:0007669"/>
    <property type="project" value="UniProtKB-ARBA"/>
</dbReference>
<proteinExistence type="predicted"/>
<evidence type="ECO:0000256" key="2">
    <source>
        <dbReference type="ARBA" id="ARBA00022737"/>
    </source>
</evidence>
<dbReference type="SUPFAM" id="SSF52047">
    <property type="entry name" value="RNI-like"/>
    <property type="match status" value="2"/>
</dbReference>
<dbReference type="InterPro" id="IPR011713">
    <property type="entry name" value="Leu-rich_rpt_3"/>
</dbReference>
<dbReference type="GO" id="GO:0043531">
    <property type="term" value="F:ADP binding"/>
    <property type="evidence" value="ECO:0007669"/>
    <property type="project" value="InterPro"/>
</dbReference>
<dbReference type="SMART" id="SM00255">
    <property type="entry name" value="TIR"/>
    <property type="match status" value="2"/>
</dbReference>
<dbReference type="PROSITE" id="PS51450">
    <property type="entry name" value="LRR"/>
    <property type="match status" value="1"/>
</dbReference>
<accession>A0A1J3CUJ9</accession>
<dbReference type="InterPro" id="IPR035897">
    <property type="entry name" value="Toll_tir_struct_dom_sf"/>
</dbReference>
<evidence type="ECO:0000256" key="1">
    <source>
        <dbReference type="ARBA" id="ARBA00022614"/>
    </source>
</evidence>
<dbReference type="Gene3D" id="3.80.10.10">
    <property type="entry name" value="Ribonuclease Inhibitor"/>
    <property type="match status" value="4"/>
</dbReference>
<feature type="transmembrane region" description="Helical" evidence="4">
    <location>
        <begin position="1584"/>
        <end position="1603"/>
    </location>
</feature>
<feature type="domain" description="TIR" evidence="5">
    <location>
        <begin position="8"/>
        <end position="162"/>
    </location>
</feature>
<dbReference type="Gene3D" id="3.40.50.300">
    <property type="entry name" value="P-loop containing nucleotide triphosphate hydrolases"/>
    <property type="match status" value="1"/>
</dbReference>
<organism evidence="6">
    <name type="scientific">Noccaea caerulescens</name>
    <name type="common">Alpine penny-cress</name>
    <name type="synonym">Thlaspi caerulescens</name>
    <dbReference type="NCBI Taxonomy" id="107243"/>
    <lineage>
        <taxon>Eukaryota</taxon>
        <taxon>Viridiplantae</taxon>
        <taxon>Streptophyta</taxon>
        <taxon>Embryophyta</taxon>
        <taxon>Tracheophyta</taxon>
        <taxon>Spermatophyta</taxon>
        <taxon>Magnoliopsida</taxon>
        <taxon>eudicotyledons</taxon>
        <taxon>Gunneridae</taxon>
        <taxon>Pentapetalae</taxon>
        <taxon>rosids</taxon>
        <taxon>malvids</taxon>
        <taxon>Brassicales</taxon>
        <taxon>Brassicaceae</taxon>
        <taxon>Coluteocarpeae</taxon>
        <taxon>Noccaea</taxon>
    </lineage>
</organism>
<sequence length="1605" mass="183108">MTDNKKSMRYMVYISFHKGEDTIRYSFISHLSASLRRKGLISSSKETRKDTQNIKAFVVVISEKYVLSAECLDELAEIVDCQLWNDQNMVIPVFYCITKSEVVHKSRLDILRDTFPHESYSAERVARWIGALKKMTDSYKARMDCGDCEFVEEIGREVYENMFPTKRIGIYSSRLLELENFISKQPWGGVRSIGIWGMPGIGKTTLAKAAFDQFSGDYEASCFIKDFDKEFHEKGLYHLIKEYYGETLQEELEPKRVLIVLDNVCKPLDADALLNGFDWFGPGSLIILTSRDKQVFVQCGINQIYEVEGLNEDEAKQLFSRCGFGIDWRRKSGLETFAPYLMTVIQHSSGNPLALKLYGKFLSHKKPKELETEMLRLKQTPLPSILEAFKSSYNTLNDKEKTMFLDIACFFKGENVDYVMQLFEGCGFFPHVGIHVLMEKCLVTILENKIQMHNLIEVVGREISNEETVQFKRHFRLWDASIIQPLLEDEETKSNGESKGVEDIEAIFLDISNLEFLVKPNAFKNMHNLRFLKIYSSNSERHQGLCIRKAFESLPDELRLLHWEDFPLQSLPQDFDPIHLVELNMPYSKLQKLWGGTKNLKMLKTIKLCHSQDLVEINDSLSALNIEVIDLQGCTRFQSFPASSHLQHLRVVNLSGCIEIKSFPEVPPNMEALYLSGTGIREILTSSVRLSSQCRNFQEMVKFRSSNQDLDKLVCLDPKDCLHVQSLDFLRVLDLSGCLELEKIQCFPRNLKELNLSETAIREMPSSISHLTALEVLDLTKCKRLQHLPMGMSNLTSLVKLMLSGCSKLGGIQDLPANLKELYLAETAIKEVPSSICHLTELVVFDAKNCKKLQDLPSGMGSLNSLDMLTLSGCLNLEVIHDLPRNLKFLSLAETPIRKLPSSLEDLTELVSLDLKDCKRLQHLYLGLFKSIVRIELSGCSELEYILGFSLQDVVQRVHIDGTDKVMLCGSPPCNVMLILEKWRIFHLIARNKSGSKCSLILMPFLATPYQSKLPSSLFSPFVSRMYAMVSLCLSNTYILDIHIPQEMSYFPSLKALDLSGNGFSNLPQSMKQLCKLESLTLSHCKNLISLPELPQNLDLLNAHGCVSLKSIQMSFEQFPRHCTFSNCFNLSSDSVKKILDSSVAHMAREHNQKLIKAPVFSLSVPTSDGLKSITRLQRSSSLKIQLTPRIKTLLGFQISVVVAFWDDSYNVAGTGIRCVCRWRNKKGVSRRLERVFDCWTPEEFFAQRVRKNHMFVFCDVSMHPGAADGNDLDLLDDLVVFEFFPVNGQNMLLDDSCTITECGVDVITAETEKGSRRSASVLDSMEISSYVLPLYKKRKRSFSEDIEMEHQRLILSETKQGLAPHKASFSSSSLIHHQRNHVFLSFCEDVRRTFVTYLIKEFKWIGITAVHSQFTGGKSMSRHEVTHAIKESRVSVVILSRNYVSSSRCLNELVEILTWREETWGHRVIIPIYYEVNPSDVRNQTKTIGKDLMRNSLEKIEKIELRWMRALTCIVDIVGESSQDWEDEGKMIEKIAVDVSNQVNVTESNGVGAMFIQEEGKDIEKFKKSIWDELDGVRSIPGWYMYVFSLIYLCLLTLRSRILV</sequence>
<dbReference type="EMBL" id="GEVI01020797">
    <property type="protein sequence ID" value="JAU11523.1"/>
    <property type="molecule type" value="Transcribed_RNA"/>
</dbReference>
<dbReference type="InterPro" id="IPR001611">
    <property type="entry name" value="Leu-rich_rpt"/>
</dbReference>
<dbReference type="InterPro" id="IPR058192">
    <property type="entry name" value="WHD_ROQ1-like"/>
</dbReference>
<keyword evidence="2" id="KW-0677">Repeat</keyword>
<gene>
    <name evidence="6" type="ORF">GA_TR872_c0_g1_i1_g.2793</name>
</gene>
<dbReference type="GO" id="GO:0007165">
    <property type="term" value="P:signal transduction"/>
    <property type="evidence" value="ECO:0007669"/>
    <property type="project" value="InterPro"/>
</dbReference>
<dbReference type="Pfam" id="PF07725">
    <property type="entry name" value="LRR_3"/>
    <property type="match status" value="1"/>
</dbReference>
<dbReference type="SUPFAM" id="SSF52540">
    <property type="entry name" value="P-loop containing nucleoside triphosphate hydrolases"/>
    <property type="match status" value="1"/>
</dbReference>
<dbReference type="Gene3D" id="1.10.8.430">
    <property type="entry name" value="Helical domain of apoptotic protease-activating factors"/>
    <property type="match status" value="1"/>
</dbReference>
<keyword evidence="4" id="KW-0472">Membrane</keyword>
<dbReference type="InterPro" id="IPR036390">
    <property type="entry name" value="WH_DNA-bd_sf"/>
</dbReference>
<dbReference type="PANTHER" id="PTHR11017:SF540">
    <property type="entry name" value="DISEASE RESISTANCE PROTEIN (TIR-NBS-LRR CLASS)"/>
    <property type="match status" value="1"/>
</dbReference>